<sequence>MCDFLEGDDIKMQEELKIHGEERLRRKLEDCIEELDKLIEDPCLERMSHWQRNEIKDRLRRRIVRARELMGGQPRLELMLAERAYEGERITVVLSIRNPRITALRASLIKEGDLDIEPPFPQEVEVPPLSTKFLKSFAGVSGSGLKSLTLMLIEGKDTFTIESSIEVLEFKVDLEALPKVDSIGDGEAKVSVELRNRGSVPLTILLPSGELLLEVGEIRKVELTGRVRTDGLVEVDPIPYLDPRGDRHELHIGDLKVEAKPIARPPELELPERGAEEVGRSETVSLDLDEIFSVIAKHVIAAFLGKLIGEHFPERKEYRKPVYVEGLPYEKRGEITVIFEDPLAVVEEDRGDYVLIRKAKIAELEHVVTAEAARRLMENFRVALDSLMSIWRPFPEARLSRRECAFYESLKGIAKKEKRSIEEISKVLPVNFYIEYTIHRGRISKKTLLKVYAGACSRTEILLDRGKDDKPMSIADALSYLGLSVPTEYPAVFLLASPTGWDPSAVNMARGTSGKVLYILVDLKTGEIYHNQQEDISRSIFRALSEIMGYTAEPLVPGEEISKLDEMLLSGAITEEEYKEAQKRLLKLI</sequence>
<dbReference type="AlphaFoldDB" id="A0A429G3K3"/>
<evidence type="ECO:0000313" key="2">
    <source>
        <dbReference type="Proteomes" id="UP000278149"/>
    </source>
</evidence>
<name>A0A429G3K3_9CREN</name>
<protein>
    <submittedName>
        <fullName evidence="1">SHOCT domain-containing protein</fullName>
    </submittedName>
</protein>
<organism evidence="1 2">
    <name type="scientific">Candidatus Korarchaeum cryptofilum</name>
    <dbReference type="NCBI Taxonomy" id="498846"/>
    <lineage>
        <taxon>Archaea</taxon>
        <taxon>Thermoproteota</taxon>
        <taxon>Candidatus Korarchaeia</taxon>
        <taxon>Candidatus Korarchaeales</taxon>
        <taxon>Candidatus Korarchaeaceae</taxon>
        <taxon>Candidatus Korarchaeum</taxon>
    </lineage>
</organism>
<dbReference type="Proteomes" id="UP000278149">
    <property type="component" value="Unassembled WGS sequence"/>
</dbReference>
<comment type="caution">
    <text evidence="1">The sequence shown here is derived from an EMBL/GenBank/DDBJ whole genome shotgun (WGS) entry which is preliminary data.</text>
</comment>
<dbReference type="EMBL" id="RCOR01000031">
    <property type="protein sequence ID" value="RSN68329.1"/>
    <property type="molecule type" value="Genomic_DNA"/>
</dbReference>
<accession>A0A429G3K3</accession>
<proteinExistence type="predicted"/>
<gene>
    <name evidence="1" type="ORF">D9Q81_06345</name>
</gene>
<reference evidence="1 2" key="1">
    <citation type="submission" date="2018-10" db="EMBL/GenBank/DDBJ databases">
        <title>Co-occurring genomic capacity for anaerobic methane metabolism and dissimilatory sulfite reduction discovered in the Korarchaeota.</title>
        <authorList>
            <person name="Mckay L.J."/>
            <person name="Dlakic M."/>
            <person name="Fields M.W."/>
            <person name="Delmont T.O."/>
            <person name="Eren A.M."/>
            <person name="Jay Z.J."/>
            <person name="Klingelsmith K.B."/>
            <person name="Rusch D.B."/>
            <person name="Inskeep W.P."/>
        </authorList>
    </citation>
    <scope>NUCLEOTIDE SEQUENCE [LARGE SCALE GENOMIC DNA]</scope>
    <source>
        <strain evidence="1 2">WS</strain>
    </source>
</reference>
<evidence type="ECO:0000313" key="1">
    <source>
        <dbReference type="EMBL" id="RSN68329.1"/>
    </source>
</evidence>